<reference evidence="2" key="1">
    <citation type="submission" date="2022-07" db="EMBL/GenBank/DDBJ databases">
        <title>Phylogenomic reconstructions and comparative analyses of Kickxellomycotina fungi.</title>
        <authorList>
            <person name="Reynolds N.K."/>
            <person name="Stajich J.E."/>
            <person name="Barry K."/>
            <person name="Grigoriev I.V."/>
            <person name="Crous P."/>
            <person name="Smith M.E."/>
        </authorList>
    </citation>
    <scope>NUCLEOTIDE SEQUENCE</scope>
    <source>
        <strain evidence="2">BCRC 34381</strain>
    </source>
</reference>
<feature type="transmembrane region" description="Helical" evidence="1">
    <location>
        <begin position="191"/>
        <end position="215"/>
    </location>
</feature>
<keyword evidence="3" id="KW-1185">Reference proteome</keyword>
<feature type="transmembrane region" description="Helical" evidence="1">
    <location>
        <begin position="57"/>
        <end position="75"/>
    </location>
</feature>
<gene>
    <name evidence="2" type="ORF">LPJ61_006384</name>
</gene>
<sequence length="244" mass="26348">MSKEQQEAEVYCPTRDCTGGRDWLVQKPSAAAGWAVGSVAFLASGILVRFRDSFTTFAMVELGISLFLRAGLNYGGNKRSMYIASLYFNYSAATILFVSIFGGAFALKAIFDETKAGRALASSIVTILVNMALFAMVVAGVVIMYREETMLVKNVGWRIIQAVLYIMVILTGLSLLMLLKSAFGGSGAQTLASLALLVAAILIGLWSSFMLSRTYLPLSSVTRSSEVAFYLLNVAPLLIIGIIF</sequence>
<accession>A0A9W8CPR1</accession>
<organism evidence="2 3">
    <name type="scientific">Coemansia biformis</name>
    <dbReference type="NCBI Taxonomy" id="1286918"/>
    <lineage>
        <taxon>Eukaryota</taxon>
        <taxon>Fungi</taxon>
        <taxon>Fungi incertae sedis</taxon>
        <taxon>Zoopagomycota</taxon>
        <taxon>Kickxellomycotina</taxon>
        <taxon>Kickxellomycetes</taxon>
        <taxon>Kickxellales</taxon>
        <taxon>Kickxellaceae</taxon>
        <taxon>Coemansia</taxon>
    </lineage>
</organism>
<evidence type="ECO:0000313" key="2">
    <source>
        <dbReference type="EMBL" id="KAJ1719097.1"/>
    </source>
</evidence>
<feature type="transmembrane region" description="Helical" evidence="1">
    <location>
        <begin position="227"/>
        <end position="243"/>
    </location>
</feature>
<evidence type="ECO:0000256" key="1">
    <source>
        <dbReference type="SAM" id="Phobius"/>
    </source>
</evidence>
<dbReference type="EMBL" id="JANBOI010003026">
    <property type="protein sequence ID" value="KAJ1719097.1"/>
    <property type="molecule type" value="Genomic_DNA"/>
</dbReference>
<feature type="transmembrane region" description="Helical" evidence="1">
    <location>
        <begin position="87"/>
        <end position="107"/>
    </location>
</feature>
<evidence type="ECO:0000313" key="3">
    <source>
        <dbReference type="Proteomes" id="UP001143981"/>
    </source>
</evidence>
<comment type="caution">
    <text evidence="2">The sequence shown here is derived from an EMBL/GenBank/DDBJ whole genome shotgun (WGS) entry which is preliminary data.</text>
</comment>
<keyword evidence="1" id="KW-0812">Transmembrane</keyword>
<proteinExistence type="predicted"/>
<dbReference type="AlphaFoldDB" id="A0A9W8CPR1"/>
<feature type="transmembrane region" description="Helical" evidence="1">
    <location>
        <begin position="119"/>
        <end position="145"/>
    </location>
</feature>
<protein>
    <submittedName>
        <fullName evidence="2">Uncharacterized protein</fullName>
    </submittedName>
</protein>
<dbReference type="OrthoDB" id="5559979at2759"/>
<feature type="transmembrane region" description="Helical" evidence="1">
    <location>
        <begin position="157"/>
        <end position="179"/>
    </location>
</feature>
<feature type="transmembrane region" description="Helical" evidence="1">
    <location>
        <begin position="31"/>
        <end position="50"/>
    </location>
</feature>
<keyword evidence="1" id="KW-1133">Transmembrane helix</keyword>
<keyword evidence="1" id="KW-0472">Membrane</keyword>
<dbReference type="Proteomes" id="UP001143981">
    <property type="component" value="Unassembled WGS sequence"/>
</dbReference>
<name>A0A9W8CPR1_9FUNG</name>